<evidence type="ECO:0000313" key="1">
    <source>
        <dbReference type="EMBL" id="QQO10316.1"/>
    </source>
</evidence>
<evidence type="ECO:0008006" key="3">
    <source>
        <dbReference type="Google" id="ProtNLM"/>
    </source>
</evidence>
<dbReference type="RefSeq" id="WP_215627620.1">
    <property type="nucleotide sequence ID" value="NZ_CP067089.2"/>
</dbReference>
<dbReference type="AlphaFoldDB" id="A0A7T7XPW3"/>
<dbReference type="Proteomes" id="UP000595917">
    <property type="component" value="Chromosome"/>
</dbReference>
<gene>
    <name evidence="1" type="ORF">JFL75_05190</name>
</gene>
<keyword evidence="2" id="KW-1185">Reference proteome</keyword>
<accession>A0A7T7XPW3</accession>
<reference evidence="1" key="1">
    <citation type="submission" date="2021-01" db="EMBL/GenBank/DDBJ databases">
        <title>Description of Breznakiella homolactica.</title>
        <authorList>
            <person name="Song Y."/>
            <person name="Brune A."/>
        </authorList>
    </citation>
    <scope>NUCLEOTIDE SEQUENCE</scope>
    <source>
        <strain evidence="1">RmG30</strain>
    </source>
</reference>
<proteinExistence type="predicted"/>
<evidence type="ECO:0000313" key="2">
    <source>
        <dbReference type="Proteomes" id="UP000595917"/>
    </source>
</evidence>
<name>A0A7T7XPW3_9SPIR</name>
<organism evidence="1 2">
    <name type="scientific">Breznakiella homolactica</name>
    <dbReference type="NCBI Taxonomy" id="2798577"/>
    <lineage>
        <taxon>Bacteria</taxon>
        <taxon>Pseudomonadati</taxon>
        <taxon>Spirochaetota</taxon>
        <taxon>Spirochaetia</taxon>
        <taxon>Spirochaetales</taxon>
        <taxon>Breznakiellaceae</taxon>
        <taxon>Breznakiella</taxon>
    </lineage>
</organism>
<dbReference type="EMBL" id="CP067089">
    <property type="protein sequence ID" value="QQO10316.1"/>
    <property type="molecule type" value="Genomic_DNA"/>
</dbReference>
<protein>
    <recommendedName>
        <fullName evidence="3">Phage baseplate assembly protein V</fullName>
    </recommendedName>
</protein>
<dbReference type="KEGG" id="bhc:JFL75_05190"/>
<sequence length="180" mass="19236">MSFDGVLKQLTARIRNLFTPGELEKRNDNGTIRVRTCYGRILEGKEAFPYGFITKATKGKISILCGGGNFDSIEILPVTSVESAPELNDGDTAVYSEGGSSIICRADGTVEINGNSKRFVTWDELNNSLQQLWTAIQTHGHTGACAGSLGAGTAEVFASTNLANVRLDLSSSKTENIKTG</sequence>